<evidence type="ECO:0000313" key="1">
    <source>
        <dbReference type="EMBL" id="KIL60695.1"/>
    </source>
</evidence>
<dbReference type="InParanoid" id="A0A0C2SCM7"/>
<evidence type="ECO:0000313" key="2">
    <source>
        <dbReference type="Proteomes" id="UP000054549"/>
    </source>
</evidence>
<proteinExistence type="predicted"/>
<reference evidence="1 2" key="1">
    <citation type="submission" date="2014-04" db="EMBL/GenBank/DDBJ databases">
        <title>Evolutionary Origins and Diversification of the Mycorrhizal Mutualists.</title>
        <authorList>
            <consortium name="DOE Joint Genome Institute"/>
            <consortium name="Mycorrhizal Genomics Consortium"/>
            <person name="Kohler A."/>
            <person name="Kuo A."/>
            <person name="Nagy L.G."/>
            <person name="Floudas D."/>
            <person name="Copeland A."/>
            <person name="Barry K.W."/>
            <person name="Cichocki N."/>
            <person name="Veneault-Fourrey C."/>
            <person name="LaButti K."/>
            <person name="Lindquist E.A."/>
            <person name="Lipzen A."/>
            <person name="Lundell T."/>
            <person name="Morin E."/>
            <person name="Murat C."/>
            <person name="Riley R."/>
            <person name="Ohm R."/>
            <person name="Sun H."/>
            <person name="Tunlid A."/>
            <person name="Henrissat B."/>
            <person name="Grigoriev I.V."/>
            <person name="Hibbett D.S."/>
            <person name="Martin F."/>
        </authorList>
    </citation>
    <scope>NUCLEOTIDE SEQUENCE [LARGE SCALE GENOMIC DNA]</scope>
    <source>
        <strain evidence="1 2">Koide BX008</strain>
    </source>
</reference>
<name>A0A0C2SCM7_AMAMK</name>
<dbReference type="Proteomes" id="UP000054549">
    <property type="component" value="Unassembled WGS sequence"/>
</dbReference>
<dbReference type="OrthoDB" id="2691931at2759"/>
<accession>A0A0C2SCM7</accession>
<dbReference type="HOGENOM" id="CLU_626946_0_0_1"/>
<organism evidence="1 2">
    <name type="scientific">Amanita muscaria (strain Koide BX008)</name>
    <dbReference type="NCBI Taxonomy" id="946122"/>
    <lineage>
        <taxon>Eukaryota</taxon>
        <taxon>Fungi</taxon>
        <taxon>Dikarya</taxon>
        <taxon>Basidiomycota</taxon>
        <taxon>Agaricomycotina</taxon>
        <taxon>Agaricomycetes</taxon>
        <taxon>Agaricomycetidae</taxon>
        <taxon>Agaricales</taxon>
        <taxon>Pluteineae</taxon>
        <taxon>Amanitaceae</taxon>
        <taxon>Amanita</taxon>
    </lineage>
</organism>
<sequence length="437" mass="49585">MELNQEIHDYFDSNPEAGRIHVVIQLPDKIYGEICLNVLIDNALVAINIYNNGVVKNIYEKAKALLPEDVKRMISDLETSKLIFEQIDPPIMFQPGSDDAHVSDETARECHEAEKKMMMNQMQIVDYFSYDSLSEFHIHVIIRPPDDAIQNAINNMKRVDSSLYKRLQVRRMNPMNPSAWSNADYPLVEIGTVAAHKSFQELLDKRRTYNLESGNRFLKLALSVLGKKMFSEFVFENAGNLPNNFIADDPATVSDGPATVSGEELELLIFSTLEPAFVKRIKRFKGKNASSHFKQALFLWHFVLHPALAVEEQGRLILTTENESQIKYYVMCPKDGGWRTTIGSYTPRSDMAIISKKLGCPFLLCEVDSNQTRKDKHRMLAVATSAARVGQYLLKKGTADVFVLMALFVTKDLVVERYLVSETNVDDSDVRVAMFQS</sequence>
<keyword evidence="2" id="KW-1185">Reference proteome</keyword>
<protein>
    <submittedName>
        <fullName evidence="1">Uncharacterized protein</fullName>
    </submittedName>
</protein>
<dbReference type="AlphaFoldDB" id="A0A0C2SCM7"/>
<dbReference type="EMBL" id="KN818294">
    <property type="protein sequence ID" value="KIL60695.1"/>
    <property type="molecule type" value="Genomic_DNA"/>
</dbReference>
<gene>
    <name evidence="1" type="ORF">M378DRAFT_908967</name>
</gene>